<dbReference type="STRING" id="280332.CQ12_37985"/>
<keyword evidence="3" id="KW-1185">Reference proteome</keyword>
<dbReference type="InterPro" id="IPR036913">
    <property type="entry name" value="YegP-like_sf"/>
</dbReference>
<sequence>MTRRPSPEGDVASQWRWTLYAANQKKIADSGEGYWNKADAQHGISLVKGTNGATPVYEK</sequence>
<proteinExistence type="predicted"/>
<evidence type="ECO:0000259" key="1">
    <source>
        <dbReference type="Pfam" id="PF07411"/>
    </source>
</evidence>
<dbReference type="EMBL" id="LLXZ01000140">
    <property type="protein sequence ID" value="KRR03713.1"/>
    <property type="molecule type" value="Genomic_DNA"/>
</dbReference>
<dbReference type="InterPro" id="IPR010879">
    <property type="entry name" value="DUF1508"/>
</dbReference>
<comment type="caution">
    <text evidence="2">The sequence shown here is derived from an EMBL/GenBank/DDBJ whole genome shotgun (WGS) entry which is preliminary data.</text>
</comment>
<name>A0A0R3L700_9BRAD</name>
<dbReference type="Gene3D" id="3.30.160.160">
    <property type="entry name" value="YegP-like"/>
    <property type="match status" value="1"/>
</dbReference>
<reference evidence="2 3" key="1">
    <citation type="submission" date="2014-03" db="EMBL/GenBank/DDBJ databases">
        <title>Bradyrhizobium valentinum sp. nov., isolated from effective nodules of Lupinus mariae-josephae, a lupine endemic of basic-lime soils in Eastern Spain.</title>
        <authorList>
            <person name="Duran D."/>
            <person name="Rey L."/>
            <person name="Navarro A."/>
            <person name="Busquets A."/>
            <person name="Imperial J."/>
            <person name="Ruiz-Argueso T."/>
        </authorList>
    </citation>
    <scope>NUCLEOTIDE SEQUENCE [LARGE SCALE GENOMIC DNA]</scope>
    <source>
        <strain evidence="2 3">PAC68</strain>
    </source>
</reference>
<evidence type="ECO:0000313" key="3">
    <source>
        <dbReference type="Proteomes" id="UP000050863"/>
    </source>
</evidence>
<dbReference type="Proteomes" id="UP000050863">
    <property type="component" value="Unassembled WGS sequence"/>
</dbReference>
<dbReference type="RefSeq" id="WP_057837574.1">
    <property type="nucleotide sequence ID" value="NZ_LLXZ01000140.1"/>
</dbReference>
<organism evidence="2 3">
    <name type="scientific">Bradyrhizobium jicamae</name>
    <dbReference type="NCBI Taxonomy" id="280332"/>
    <lineage>
        <taxon>Bacteria</taxon>
        <taxon>Pseudomonadati</taxon>
        <taxon>Pseudomonadota</taxon>
        <taxon>Alphaproteobacteria</taxon>
        <taxon>Hyphomicrobiales</taxon>
        <taxon>Nitrobacteraceae</taxon>
        <taxon>Bradyrhizobium</taxon>
    </lineage>
</organism>
<protein>
    <recommendedName>
        <fullName evidence="1">DUF1508 domain-containing protein</fullName>
    </recommendedName>
</protein>
<evidence type="ECO:0000313" key="2">
    <source>
        <dbReference type="EMBL" id="KRR03713.1"/>
    </source>
</evidence>
<accession>A0A0R3L700</accession>
<dbReference type="Pfam" id="PF07411">
    <property type="entry name" value="DUF1508"/>
    <property type="match status" value="1"/>
</dbReference>
<gene>
    <name evidence="2" type="ORF">CQ12_37985</name>
</gene>
<feature type="domain" description="DUF1508" evidence="1">
    <location>
        <begin position="10"/>
        <end position="58"/>
    </location>
</feature>
<dbReference type="AlphaFoldDB" id="A0A0R3L700"/>
<dbReference type="SUPFAM" id="SSF160113">
    <property type="entry name" value="YegP-like"/>
    <property type="match status" value="1"/>
</dbReference>